<evidence type="ECO:0000256" key="7">
    <source>
        <dbReference type="ARBA" id="ARBA00023136"/>
    </source>
</evidence>
<dbReference type="AlphaFoldDB" id="A0A4Z1C9Y5"/>
<dbReference type="Gene3D" id="1.20.1250.20">
    <property type="entry name" value="MFS general substrate transporter like domains"/>
    <property type="match status" value="2"/>
</dbReference>
<dbReference type="OrthoDB" id="3690818at2"/>
<proteinExistence type="predicted"/>
<keyword evidence="7 8" id="KW-0472">Membrane</keyword>
<dbReference type="EMBL" id="SRPF01000002">
    <property type="protein sequence ID" value="TGN40453.1"/>
    <property type="molecule type" value="Genomic_DNA"/>
</dbReference>
<evidence type="ECO:0000259" key="9">
    <source>
        <dbReference type="PROSITE" id="PS50850"/>
    </source>
</evidence>
<dbReference type="GO" id="GO:0005886">
    <property type="term" value="C:plasma membrane"/>
    <property type="evidence" value="ECO:0007669"/>
    <property type="project" value="UniProtKB-SubCell"/>
</dbReference>
<feature type="transmembrane region" description="Helical" evidence="8">
    <location>
        <begin position="80"/>
        <end position="98"/>
    </location>
</feature>
<evidence type="ECO:0000256" key="4">
    <source>
        <dbReference type="ARBA" id="ARBA00022692"/>
    </source>
</evidence>
<sequence length="420" mass="44289">MENNKVRTLVGTGVGNFFEWLDFTIYGFFSTAISLTFFPGEDEVLALVATIGAFAIGFLTRPLGAYVMGRYADTIGRTNALVITFAMMGLGTVFIVAAPSYQAAGAVGAVCVLLGRLLQGFAASGEYGAAAAQFLEVAPDGKKGRYVSLLAVSTYLALAAGALLAVGVYQFFGTEAAEAYGWRYAFIIGLFIIPLGMWVRVHMSDSEEFKKARAVAPEKPGKIDWRAIMIVIGFTSLGTSSLYLSMIFMPSYAKAAFDIPVMYTSITTSLSCAVVAVCAYLGGWMSDRAGPVVPTCGGLLVITLGGLSAYLYVLSEPMFLSILLFQLVNGIGLGFFVGGSLSTISLLFLTSGRALGMGLGYNLGVAVFGAFAPIVSTAALSYSINYAPALYIAFTSVISMFSVKALLAHPAQKFDVGIAK</sequence>
<dbReference type="InterPro" id="IPR011701">
    <property type="entry name" value="MFS"/>
</dbReference>
<evidence type="ECO:0000256" key="1">
    <source>
        <dbReference type="ARBA" id="ARBA00004651"/>
    </source>
</evidence>
<accession>A0A4Z1C9Y5</accession>
<dbReference type="InterPro" id="IPR020846">
    <property type="entry name" value="MFS_dom"/>
</dbReference>
<feature type="transmembrane region" description="Helical" evidence="8">
    <location>
        <begin position="184"/>
        <end position="201"/>
    </location>
</feature>
<reference evidence="10 11" key="1">
    <citation type="submission" date="2019-04" db="EMBL/GenBank/DDBJ databases">
        <authorList>
            <person name="Park S."/>
            <person name="Yoon J.-H."/>
        </authorList>
    </citation>
    <scope>NUCLEOTIDE SEQUENCE [LARGE SCALE GENOMIC DNA]</scope>
    <source>
        <strain evidence="10 11">HJM-18</strain>
    </source>
</reference>
<dbReference type="Proteomes" id="UP000298325">
    <property type="component" value="Unassembled WGS sequence"/>
</dbReference>
<comment type="subcellular location">
    <subcellularLocation>
        <location evidence="1">Cell membrane</location>
        <topology evidence="1">Multi-pass membrane protein</topology>
    </subcellularLocation>
</comment>
<dbReference type="Pfam" id="PF07690">
    <property type="entry name" value="MFS_1"/>
    <property type="match status" value="1"/>
</dbReference>
<feature type="transmembrane region" description="Helical" evidence="8">
    <location>
        <begin position="20"/>
        <end position="38"/>
    </location>
</feature>
<keyword evidence="2" id="KW-0813">Transport</keyword>
<evidence type="ECO:0000256" key="3">
    <source>
        <dbReference type="ARBA" id="ARBA00022475"/>
    </source>
</evidence>
<dbReference type="RefSeq" id="WP_135803115.1">
    <property type="nucleotide sequence ID" value="NZ_SRPF01000002.1"/>
</dbReference>
<keyword evidence="11" id="KW-1185">Reference proteome</keyword>
<feature type="transmembrane region" description="Helical" evidence="8">
    <location>
        <begin position="44"/>
        <end position="68"/>
    </location>
</feature>
<dbReference type="PROSITE" id="PS50850">
    <property type="entry name" value="MFS"/>
    <property type="match status" value="1"/>
</dbReference>
<dbReference type="PANTHER" id="PTHR43528">
    <property type="entry name" value="ALPHA-KETOGLUTARATE PERMEASE"/>
    <property type="match status" value="1"/>
</dbReference>
<dbReference type="GO" id="GO:0015293">
    <property type="term" value="F:symporter activity"/>
    <property type="evidence" value="ECO:0007669"/>
    <property type="project" value="UniProtKB-KW"/>
</dbReference>
<feature type="transmembrane region" description="Helical" evidence="8">
    <location>
        <begin position="361"/>
        <end position="382"/>
    </location>
</feature>
<evidence type="ECO:0000313" key="11">
    <source>
        <dbReference type="Proteomes" id="UP000298325"/>
    </source>
</evidence>
<dbReference type="InterPro" id="IPR051084">
    <property type="entry name" value="H+-coupled_symporters"/>
</dbReference>
<organism evidence="10 11">
    <name type="scientific">Marinobacter confluentis</name>
    <dbReference type="NCBI Taxonomy" id="1697557"/>
    <lineage>
        <taxon>Bacteria</taxon>
        <taxon>Pseudomonadati</taxon>
        <taxon>Pseudomonadota</taxon>
        <taxon>Gammaproteobacteria</taxon>
        <taxon>Pseudomonadales</taxon>
        <taxon>Marinobacteraceae</taxon>
        <taxon>Marinobacter</taxon>
    </lineage>
</organism>
<evidence type="ECO:0000256" key="6">
    <source>
        <dbReference type="ARBA" id="ARBA00022989"/>
    </source>
</evidence>
<keyword evidence="6 8" id="KW-1133">Transmembrane helix</keyword>
<feature type="transmembrane region" description="Helical" evidence="8">
    <location>
        <begin position="293"/>
        <end position="313"/>
    </location>
</feature>
<dbReference type="PANTHER" id="PTHR43528:SF8">
    <property type="entry name" value="BLR0239 PROTEIN"/>
    <property type="match status" value="1"/>
</dbReference>
<evidence type="ECO:0000256" key="5">
    <source>
        <dbReference type="ARBA" id="ARBA00022847"/>
    </source>
</evidence>
<comment type="caution">
    <text evidence="10">The sequence shown here is derived from an EMBL/GenBank/DDBJ whole genome shotgun (WGS) entry which is preliminary data.</text>
</comment>
<feature type="domain" description="Major facilitator superfamily (MFS) profile" evidence="9">
    <location>
        <begin position="8"/>
        <end position="413"/>
    </location>
</feature>
<keyword evidence="4 8" id="KW-0812">Transmembrane</keyword>
<evidence type="ECO:0000256" key="2">
    <source>
        <dbReference type="ARBA" id="ARBA00022448"/>
    </source>
</evidence>
<feature type="transmembrane region" description="Helical" evidence="8">
    <location>
        <begin position="319"/>
        <end position="349"/>
    </location>
</feature>
<feature type="transmembrane region" description="Helical" evidence="8">
    <location>
        <begin position="146"/>
        <end position="172"/>
    </location>
</feature>
<evidence type="ECO:0000313" key="10">
    <source>
        <dbReference type="EMBL" id="TGN40453.1"/>
    </source>
</evidence>
<dbReference type="InterPro" id="IPR036259">
    <property type="entry name" value="MFS_trans_sf"/>
</dbReference>
<dbReference type="SUPFAM" id="SSF103473">
    <property type="entry name" value="MFS general substrate transporter"/>
    <property type="match status" value="1"/>
</dbReference>
<gene>
    <name evidence="10" type="ORF">E5Q11_09300</name>
</gene>
<evidence type="ECO:0000256" key="8">
    <source>
        <dbReference type="SAM" id="Phobius"/>
    </source>
</evidence>
<keyword evidence="3" id="KW-1003">Cell membrane</keyword>
<feature type="transmembrane region" description="Helical" evidence="8">
    <location>
        <begin position="227"/>
        <end position="249"/>
    </location>
</feature>
<feature type="transmembrane region" description="Helical" evidence="8">
    <location>
        <begin position="104"/>
        <end position="125"/>
    </location>
</feature>
<feature type="transmembrane region" description="Helical" evidence="8">
    <location>
        <begin position="261"/>
        <end position="281"/>
    </location>
</feature>
<name>A0A4Z1C9Y5_9GAMM</name>
<protein>
    <submittedName>
        <fullName evidence="10">MFS transporter</fullName>
    </submittedName>
</protein>
<feature type="transmembrane region" description="Helical" evidence="8">
    <location>
        <begin position="388"/>
        <end position="407"/>
    </location>
</feature>
<keyword evidence="5" id="KW-0769">Symport</keyword>